<keyword evidence="4" id="KW-1185">Reference proteome</keyword>
<protein>
    <recommendedName>
        <fullName evidence="2">MADF domain-containing protein</fullName>
    </recommendedName>
</protein>
<dbReference type="Pfam" id="PF10545">
    <property type="entry name" value="MADF_DNA_bdg"/>
    <property type="match status" value="1"/>
</dbReference>
<dbReference type="Proteomes" id="UP001159363">
    <property type="component" value="Chromosome 9"/>
</dbReference>
<feature type="region of interest" description="Disordered" evidence="1">
    <location>
        <begin position="399"/>
        <end position="435"/>
    </location>
</feature>
<evidence type="ECO:0000259" key="2">
    <source>
        <dbReference type="PROSITE" id="PS51029"/>
    </source>
</evidence>
<evidence type="ECO:0000256" key="1">
    <source>
        <dbReference type="SAM" id="MobiDB-lite"/>
    </source>
</evidence>
<name>A0ABQ9GPX6_9NEOP</name>
<feature type="compositionally biased region" description="Low complexity" evidence="1">
    <location>
        <begin position="134"/>
        <end position="154"/>
    </location>
</feature>
<evidence type="ECO:0000313" key="3">
    <source>
        <dbReference type="EMBL" id="KAJ8874083.1"/>
    </source>
</evidence>
<evidence type="ECO:0000313" key="4">
    <source>
        <dbReference type="Proteomes" id="UP001159363"/>
    </source>
</evidence>
<comment type="caution">
    <text evidence="3">The sequence shown here is derived from an EMBL/GenBank/DDBJ whole genome shotgun (WGS) entry which is preliminary data.</text>
</comment>
<feature type="region of interest" description="Disordered" evidence="1">
    <location>
        <begin position="54"/>
        <end position="77"/>
    </location>
</feature>
<dbReference type="EMBL" id="JARBHB010000010">
    <property type="protein sequence ID" value="KAJ8874083.1"/>
    <property type="molecule type" value="Genomic_DNA"/>
</dbReference>
<feature type="domain" description="MADF" evidence="2">
    <location>
        <begin position="243"/>
        <end position="330"/>
    </location>
</feature>
<sequence length="510" mass="57624">MQNVSAPVQKKMTTVVIEIGDLQQDQTLPPSVVLQCVSGTNTAHVCFTRPRAVQANKTRRGADRRRKQAHAGASNGARAGPLFFRWSNIRGEMAPVSVGVVGRGGQEGGVGVPGAKQAVPARRRLDSLAGCDTGSGLRGLSSGEGRPPSPSRLRSLQHTHTHKKNYIKRSHGECVRLVASGSCNRRDGHVGIIALRDCRTDVTEPRCRHHCIEEDTQDLGGHHQPYTLKTCLYFRRKNPRTEQLIDEFKKKTSLWDTSSEEYKNRQLNKMQWTEVCTSFYPDFYSLAIKEKASYVLRTTRRQPRSAANCSSTASRQADFFLVSFVRESEFVCALCAACVLFSTVKMDFNTELFIDEIKSKTSLWDTSPEGYKKKDLKVKWRNIRDSCVHYLRAKKERSLSKARKDMKTLPFTGPKKNSRNIDDDVSEDDGDSHPQSVTEEMRLQEQMKVTPAVSISTLEAILDNFQSSKHLWKMETLMTWTFFRSLFPILKAIPLQEKIRCNSERTLCSL</sequence>
<organism evidence="3 4">
    <name type="scientific">Dryococelus australis</name>
    <dbReference type="NCBI Taxonomy" id="614101"/>
    <lineage>
        <taxon>Eukaryota</taxon>
        <taxon>Metazoa</taxon>
        <taxon>Ecdysozoa</taxon>
        <taxon>Arthropoda</taxon>
        <taxon>Hexapoda</taxon>
        <taxon>Insecta</taxon>
        <taxon>Pterygota</taxon>
        <taxon>Neoptera</taxon>
        <taxon>Polyneoptera</taxon>
        <taxon>Phasmatodea</taxon>
        <taxon>Verophasmatodea</taxon>
        <taxon>Anareolatae</taxon>
        <taxon>Phasmatidae</taxon>
        <taxon>Eurycanthinae</taxon>
        <taxon>Dryococelus</taxon>
    </lineage>
</organism>
<feature type="compositionally biased region" description="Basic residues" evidence="1">
    <location>
        <begin position="155"/>
        <end position="165"/>
    </location>
</feature>
<feature type="compositionally biased region" description="Basic residues" evidence="1">
    <location>
        <begin position="57"/>
        <end position="69"/>
    </location>
</feature>
<reference evidence="3 4" key="1">
    <citation type="submission" date="2023-02" db="EMBL/GenBank/DDBJ databases">
        <title>LHISI_Scaffold_Assembly.</title>
        <authorList>
            <person name="Stuart O.P."/>
            <person name="Cleave R."/>
            <person name="Magrath M.J.L."/>
            <person name="Mikheyev A.S."/>
        </authorList>
    </citation>
    <scope>NUCLEOTIDE SEQUENCE [LARGE SCALE GENOMIC DNA]</scope>
    <source>
        <strain evidence="3">Daus_M_001</strain>
        <tissue evidence="3">Leg muscle</tissue>
    </source>
</reference>
<gene>
    <name evidence="3" type="ORF">PR048_024924</name>
</gene>
<proteinExistence type="predicted"/>
<dbReference type="InterPro" id="IPR006578">
    <property type="entry name" value="MADF-dom"/>
</dbReference>
<dbReference type="PROSITE" id="PS51029">
    <property type="entry name" value="MADF"/>
    <property type="match status" value="1"/>
</dbReference>
<accession>A0ABQ9GPX6</accession>
<feature type="region of interest" description="Disordered" evidence="1">
    <location>
        <begin position="128"/>
        <end position="165"/>
    </location>
</feature>